<evidence type="ECO:0000313" key="12">
    <source>
        <dbReference type="EMBL" id="NML42940.1"/>
    </source>
</evidence>
<comment type="catalytic activity">
    <reaction evidence="1">
        <text>ATP + protein L-histidine = ADP + protein N-phospho-L-histidine.</text>
        <dbReference type="EC" id="2.7.13.3"/>
    </reaction>
</comment>
<dbReference type="PROSITE" id="PS50109">
    <property type="entry name" value="HIS_KIN"/>
    <property type="match status" value="1"/>
</dbReference>
<dbReference type="PANTHER" id="PTHR45436">
    <property type="entry name" value="SENSOR HISTIDINE KINASE YKOH"/>
    <property type="match status" value="1"/>
</dbReference>
<dbReference type="CDD" id="cd00082">
    <property type="entry name" value="HisKA"/>
    <property type="match status" value="1"/>
</dbReference>
<dbReference type="InterPro" id="IPR003594">
    <property type="entry name" value="HATPase_dom"/>
</dbReference>
<keyword evidence="7 12" id="KW-0418">Kinase</keyword>
<keyword evidence="9" id="KW-0902">Two-component regulatory system</keyword>
<evidence type="ECO:0000256" key="1">
    <source>
        <dbReference type="ARBA" id="ARBA00000085"/>
    </source>
</evidence>
<evidence type="ECO:0000256" key="3">
    <source>
        <dbReference type="ARBA" id="ARBA00012438"/>
    </source>
</evidence>
<name>A0A848H1D8_9BURK</name>
<comment type="subcellular location">
    <subcellularLocation>
        <location evidence="2">Membrane</location>
        <topology evidence="2">Multi-pass membrane protein</topology>
    </subcellularLocation>
</comment>
<dbReference type="SMART" id="SM00387">
    <property type="entry name" value="HATPase_c"/>
    <property type="match status" value="1"/>
</dbReference>
<dbReference type="SUPFAM" id="SSF47384">
    <property type="entry name" value="Homodimeric domain of signal transducing histidine kinase"/>
    <property type="match status" value="1"/>
</dbReference>
<keyword evidence="6" id="KW-0812">Transmembrane</keyword>
<dbReference type="InterPro" id="IPR004358">
    <property type="entry name" value="Sig_transdc_His_kin-like_C"/>
</dbReference>
<keyword evidence="13" id="KW-1185">Reference proteome</keyword>
<dbReference type="Gene3D" id="1.10.287.130">
    <property type="match status" value="1"/>
</dbReference>
<evidence type="ECO:0000256" key="10">
    <source>
        <dbReference type="ARBA" id="ARBA00023136"/>
    </source>
</evidence>
<accession>A0A848H1D8</accession>
<dbReference type="EMBL" id="JABBFX010000001">
    <property type="protein sequence ID" value="NML42940.1"/>
    <property type="molecule type" value="Genomic_DNA"/>
</dbReference>
<evidence type="ECO:0000256" key="5">
    <source>
        <dbReference type="ARBA" id="ARBA00022679"/>
    </source>
</evidence>
<organism evidence="12 13">
    <name type="scientific">Ramlibacter agri</name>
    <dbReference type="NCBI Taxonomy" id="2728837"/>
    <lineage>
        <taxon>Bacteria</taxon>
        <taxon>Pseudomonadati</taxon>
        <taxon>Pseudomonadota</taxon>
        <taxon>Betaproteobacteria</taxon>
        <taxon>Burkholderiales</taxon>
        <taxon>Comamonadaceae</taxon>
        <taxon>Ramlibacter</taxon>
    </lineage>
</organism>
<dbReference type="InterPro" id="IPR003661">
    <property type="entry name" value="HisK_dim/P_dom"/>
</dbReference>
<evidence type="ECO:0000313" key="13">
    <source>
        <dbReference type="Proteomes" id="UP000541185"/>
    </source>
</evidence>
<dbReference type="InterPro" id="IPR036890">
    <property type="entry name" value="HATPase_C_sf"/>
</dbReference>
<dbReference type="GO" id="GO:0000155">
    <property type="term" value="F:phosphorelay sensor kinase activity"/>
    <property type="evidence" value="ECO:0007669"/>
    <property type="project" value="InterPro"/>
</dbReference>
<keyword evidence="8" id="KW-1133">Transmembrane helix</keyword>
<dbReference type="InterPro" id="IPR050428">
    <property type="entry name" value="TCS_sensor_his_kinase"/>
</dbReference>
<dbReference type="PANTHER" id="PTHR45436:SF15">
    <property type="entry name" value="SENSOR HISTIDINE KINASE CUSS"/>
    <property type="match status" value="1"/>
</dbReference>
<protein>
    <recommendedName>
        <fullName evidence="3">histidine kinase</fullName>
        <ecNumber evidence="3">2.7.13.3</ecNumber>
    </recommendedName>
</protein>
<reference evidence="12 13" key="1">
    <citation type="submission" date="2020-04" db="EMBL/GenBank/DDBJ databases">
        <title>Ramlibacter sp. G-1-2-2 isolated from soil.</title>
        <authorList>
            <person name="Dahal R.H."/>
        </authorList>
    </citation>
    <scope>NUCLEOTIDE SEQUENCE [LARGE SCALE GENOMIC DNA]</scope>
    <source>
        <strain evidence="12 13">G-1-2-2</strain>
    </source>
</reference>
<evidence type="ECO:0000259" key="11">
    <source>
        <dbReference type="PROSITE" id="PS50109"/>
    </source>
</evidence>
<dbReference type="SUPFAM" id="SSF55874">
    <property type="entry name" value="ATPase domain of HSP90 chaperone/DNA topoisomerase II/histidine kinase"/>
    <property type="match status" value="1"/>
</dbReference>
<evidence type="ECO:0000256" key="8">
    <source>
        <dbReference type="ARBA" id="ARBA00022989"/>
    </source>
</evidence>
<keyword evidence="4" id="KW-0597">Phosphoprotein</keyword>
<dbReference type="SMART" id="SM00388">
    <property type="entry name" value="HisKA"/>
    <property type="match status" value="1"/>
</dbReference>
<comment type="caution">
    <text evidence="12">The sequence shown here is derived from an EMBL/GenBank/DDBJ whole genome shotgun (WGS) entry which is preliminary data.</text>
</comment>
<dbReference type="InterPro" id="IPR005467">
    <property type="entry name" value="His_kinase_dom"/>
</dbReference>
<sequence length="435" mass="46028">MKRNSLQWRLSLGLSITLLLACAVAGGVSFAWALHDANEIMDDLLHETGALIANGQMHLPAQAAQLPGSEPDNDLLIVPLRPGSAAPAPLASLPDGIHTIEWNGGGWRVLLQPLAQGERVAVAQRTQVRDEVAFHSAIRTLIPLLALIPVLALLMREIVRRTLEPVGRLAHHVDSHASARAAALPEVEVPAEVQPFLHSIKRLLGDLTSSLARQERFVANAAHELRSPVAALRLQAANVEAVLDDDEARSRLAELQLGIARIQHLLEQLLSMARVEAPLPAAAAPVGVAGIACDVLAELVPSAQAKGVDLGMERCERDACLQASELDLRTLMHNVVGNAVKYCPAGGRVSLSVYVEAGDAVISVVDDGPGIPPAELTRAFEPFYRVPGASETGSGLGLAIVAAVAHRYAGRITLAPAAGTSGLRFEYRQPACHAA</sequence>
<evidence type="ECO:0000256" key="9">
    <source>
        <dbReference type="ARBA" id="ARBA00023012"/>
    </source>
</evidence>
<gene>
    <name evidence="12" type="ORF">HHL11_04200</name>
</gene>
<dbReference type="EC" id="2.7.13.3" evidence="3"/>
<dbReference type="Gene3D" id="3.30.565.10">
    <property type="entry name" value="Histidine kinase-like ATPase, C-terminal domain"/>
    <property type="match status" value="1"/>
</dbReference>
<dbReference type="PROSITE" id="PS51257">
    <property type="entry name" value="PROKAR_LIPOPROTEIN"/>
    <property type="match status" value="1"/>
</dbReference>
<keyword evidence="5" id="KW-0808">Transferase</keyword>
<dbReference type="PRINTS" id="PR00344">
    <property type="entry name" value="BCTRLSENSOR"/>
</dbReference>
<dbReference type="Pfam" id="PF00512">
    <property type="entry name" value="HisKA"/>
    <property type="match status" value="1"/>
</dbReference>
<dbReference type="Proteomes" id="UP000541185">
    <property type="component" value="Unassembled WGS sequence"/>
</dbReference>
<evidence type="ECO:0000256" key="7">
    <source>
        <dbReference type="ARBA" id="ARBA00022777"/>
    </source>
</evidence>
<dbReference type="AlphaFoldDB" id="A0A848H1D8"/>
<feature type="domain" description="Histidine kinase" evidence="11">
    <location>
        <begin position="220"/>
        <end position="433"/>
    </location>
</feature>
<evidence type="ECO:0000256" key="6">
    <source>
        <dbReference type="ARBA" id="ARBA00022692"/>
    </source>
</evidence>
<proteinExistence type="predicted"/>
<evidence type="ECO:0000256" key="2">
    <source>
        <dbReference type="ARBA" id="ARBA00004141"/>
    </source>
</evidence>
<keyword evidence="10" id="KW-0472">Membrane</keyword>
<dbReference type="RefSeq" id="WP_169417184.1">
    <property type="nucleotide sequence ID" value="NZ_JABBFX010000001.1"/>
</dbReference>
<dbReference type="GO" id="GO:0005886">
    <property type="term" value="C:plasma membrane"/>
    <property type="evidence" value="ECO:0007669"/>
    <property type="project" value="TreeGrafter"/>
</dbReference>
<dbReference type="InterPro" id="IPR036097">
    <property type="entry name" value="HisK_dim/P_sf"/>
</dbReference>
<evidence type="ECO:0000256" key="4">
    <source>
        <dbReference type="ARBA" id="ARBA00022553"/>
    </source>
</evidence>
<dbReference type="Pfam" id="PF02518">
    <property type="entry name" value="HATPase_c"/>
    <property type="match status" value="1"/>
</dbReference>